<dbReference type="OrthoDB" id="3439489at2759"/>
<comment type="caution">
    <text evidence="1">The sequence shown here is derived from an EMBL/GenBank/DDBJ whole genome shotgun (WGS) entry which is preliminary data.</text>
</comment>
<gene>
    <name evidence="1" type="ORF">BDV95DRAFT_610958</name>
</gene>
<dbReference type="InterPro" id="IPR031755">
    <property type="entry name" value="Inhibitor_I66"/>
</dbReference>
<evidence type="ECO:0000313" key="2">
    <source>
        <dbReference type="Proteomes" id="UP000481861"/>
    </source>
</evidence>
<dbReference type="GO" id="GO:0004867">
    <property type="term" value="F:serine-type endopeptidase inhibitor activity"/>
    <property type="evidence" value="ECO:0007669"/>
    <property type="project" value="InterPro"/>
</dbReference>
<sequence length="128" mass="14283">MESLSSSFTIKVNGAPIAKAGDETGDRTQAKTGSEAAVFTLKDGRLECGEWILARARREDRSFLPKRVLWFKSGADSDQLIKPVTAHQTENEDTYQLKFDNAFLMEEDGNVFADIQGDEHPEVTVEMQ</sequence>
<accession>A0A7C8M467</accession>
<proteinExistence type="predicted"/>
<evidence type="ECO:0000313" key="1">
    <source>
        <dbReference type="EMBL" id="KAF2867075.1"/>
    </source>
</evidence>
<keyword evidence="2" id="KW-1185">Reference proteome</keyword>
<protein>
    <submittedName>
        <fullName evidence="1">Uncharacterized protein</fullName>
    </submittedName>
</protein>
<organism evidence="1 2">
    <name type="scientific">Massariosphaeria phaeospora</name>
    <dbReference type="NCBI Taxonomy" id="100035"/>
    <lineage>
        <taxon>Eukaryota</taxon>
        <taxon>Fungi</taxon>
        <taxon>Dikarya</taxon>
        <taxon>Ascomycota</taxon>
        <taxon>Pezizomycotina</taxon>
        <taxon>Dothideomycetes</taxon>
        <taxon>Pleosporomycetidae</taxon>
        <taxon>Pleosporales</taxon>
        <taxon>Pleosporales incertae sedis</taxon>
        <taxon>Massariosphaeria</taxon>
    </lineage>
</organism>
<dbReference type="AlphaFoldDB" id="A0A7C8M467"/>
<dbReference type="Pfam" id="PF16850">
    <property type="entry name" value="Inhibitor_I66"/>
    <property type="match status" value="1"/>
</dbReference>
<dbReference type="Proteomes" id="UP000481861">
    <property type="component" value="Unassembled WGS sequence"/>
</dbReference>
<reference evidence="1 2" key="1">
    <citation type="submission" date="2020-01" db="EMBL/GenBank/DDBJ databases">
        <authorList>
            <consortium name="DOE Joint Genome Institute"/>
            <person name="Haridas S."/>
            <person name="Albert R."/>
            <person name="Binder M."/>
            <person name="Bloem J."/>
            <person name="Labutti K."/>
            <person name="Salamov A."/>
            <person name="Andreopoulos B."/>
            <person name="Baker S.E."/>
            <person name="Barry K."/>
            <person name="Bills G."/>
            <person name="Bluhm B.H."/>
            <person name="Cannon C."/>
            <person name="Castanera R."/>
            <person name="Culley D.E."/>
            <person name="Daum C."/>
            <person name="Ezra D."/>
            <person name="Gonzalez J.B."/>
            <person name="Henrissat B."/>
            <person name="Kuo A."/>
            <person name="Liang C."/>
            <person name="Lipzen A."/>
            <person name="Lutzoni F."/>
            <person name="Magnuson J."/>
            <person name="Mondo S."/>
            <person name="Nolan M."/>
            <person name="Ohm R."/>
            <person name="Pangilinan J."/>
            <person name="Park H.-J.H."/>
            <person name="Ramirez L."/>
            <person name="Alfaro M."/>
            <person name="Sun H."/>
            <person name="Tritt A."/>
            <person name="Yoshinaga Y."/>
            <person name="Zwiers L.-H.L."/>
            <person name="Turgeon B.G."/>
            <person name="Goodwin S.B."/>
            <person name="Spatafora J.W."/>
            <person name="Crous P.W."/>
            <person name="Grigoriev I.V."/>
        </authorList>
    </citation>
    <scope>NUCLEOTIDE SEQUENCE [LARGE SCALE GENOMIC DNA]</scope>
    <source>
        <strain evidence="1 2">CBS 611.86</strain>
    </source>
</reference>
<name>A0A7C8M467_9PLEO</name>
<dbReference type="EMBL" id="JAADJZ010000024">
    <property type="protein sequence ID" value="KAF2867075.1"/>
    <property type="molecule type" value="Genomic_DNA"/>
</dbReference>
<dbReference type="Gene3D" id="2.80.10.50">
    <property type="match status" value="1"/>
</dbReference>